<dbReference type="Pfam" id="PF00046">
    <property type="entry name" value="Homeodomain"/>
    <property type="match status" value="1"/>
</dbReference>
<dbReference type="GO" id="GO:0005634">
    <property type="term" value="C:nucleus"/>
    <property type="evidence" value="ECO:0007669"/>
    <property type="project" value="UniProtKB-SubCell"/>
</dbReference>
<dbReference type="PROSITE" id="PS50071">
    <property type="entry name" value="HOMEOBOX_2"/>
    <property type="match status" value="1"/>
</dbReference>
<gene>
    <name evidence="5" type="ORF">BEMITA_LOCUS7284</name>
</gene>
<dbReference type="Proteomes" id="UP001152759">
    <property type="component" value="Chromosome 4"/>
</dbReference>
<evidence type="ECO:0000256" key="3">
    <source>
        <dbReference type="RuleBase" id="RU000682"/>
    </source>
</evidence>
<dbReference type="AlphaFoldDB" id="A0A9P0ABR7"/>
<dbReference type="CDD" id="cd00086">
    <property type="entry name" value="homeodomain"/>
    <property type="match status" value="1"/>
</dbReference>
<dbReference type="InterPro" id="IPR001356">
    <property type="entry name" value="HD"/>
</dbReference>
<evidence type="ECO:0000259" key="4">
    <source>
        <dbReference type="PROSITE" id="PS50071"/>
    </source>
</evidence>
<sequence>MSLKPIEPQPHQPIVQGYDNYLLQLTPLQEATLEEEFARTKSIHEADLAILAAEIGLDETEAQIWYTRRLAMWRHQQGLSDNFGTL</sequence>
<evidence type="ECO:0000313" key="6">
    <source>
        <dbReference type="Proteomes" id="UP001152759"/>
    </source>
</evidence>
<dbReference type="SMART" id="SM00389">
    <property type="entry name" value="HOX"/>
    <property type="match status" value="1"/>
</dbReference>
<name>A0A9P0ABR7_BEMTA</name>
<protein>
    <recommendedName>
        <fullName evidence="4">Homeobox domain-containing protein</fullName>
    </recommendedName>
</protein>
<keyword evidence="6" id="KW-1185">Reference proteome</keyword>
<dbReference type="GO" id="GO:0003677">
    <property type="term" value="F:DNA binding"/>
    <property type="evidence" value="ECO:0007669"/>
    <property type="project" value="UniProtKB-UniRule"/>
</dbReference>
<evidence type="ECO:0000313" key="5">
    <source>
        <dbReference type="EMBL" id="CAH0388367.1"/>
    </source>
</evidence>
<evidence type="ECO:0000256" key="1">
    <source>
        <dbReference type="ARBA" id="ARBA00004123"/>
    </source>
</evidence>
<keyword evidence="2 3" id="KW-0371">Homeobox</keyword>
<evidence type="ECO:0000256" key="2">
    <source>
        <dbReference type="PROSITE-ProRule" id="PRU00108"/>
    </source>
</evidence>
<reference evidence="5" key="1">
    <citation type="submission" date="2021-12" db="EMBL/GenBank/DDBJ databases">
        <authorList>
            <person name="King R."/>
        </authorList>
    </citation>
    <scope>NUCLEOTIDE SEQUENCE</scope>
</reference>
<keyword evidence="2 3" id="KW-0539">Nucleus</keyword>
<dbReference type="EMBL" id="OU963865">
    <property type="protein sequence ID" value="CAH0388367.1"/>
    <property type="molecule type" value="Genomic_DNA"/>
</dbReference>
<dbReference type="InterPro" id="IPR009057">
    <property type="entry name" value="Homeodomain-like_sf"/>
</dbReference>
<dbReference type="OrthoDB" id="6159439at2759"/>
<organism evidence="5 6">
    <name type="scientific">Bemisia tabaci</name>
    <name type="common">Sweetpotato whitefly</name>
    <name type="synonym">Aleurodes tabaci</name>
    <dbReference type="NCBI Taxonomy" id="7038"/>
    <lineage>
        <taxon>Eukaryota</taxon>
        <taxon>Metazoa</taxon>
        <taxon>Ecdysozoa</taxon>
        <taxon>Arthropoda</taxon>
        <taxon>Hexapoda</taxon>
        <taxon>Insecta</taxon>
        <taxon>Pterygota</taxon>
        <taxon>Neoptera</taxon>
        <taxon>Paraneoptera</taxon>
        <taxon>Hemiptera</taxon>
        <taxon>Sternorrhyncha</taxon>
        <taxon>Aleyrodoidea</taxon>
        <taxon>Aleyrodidae</taxon>
        <taxon>Aleyrodinae</taxon>
        <taxon>Bemisia</taxon>
    </lineage>
</organism>
<dbReference type="KEGG" id="btab:109030192"/>
<keyword evidence="2 3" id="KW-0238">DNA-binding</keyword>
<dbReference type="SUPFAM" id="SSF46689">
    <property type="entry name" value="Homeodomain-like"/>
    <property type="match status" value="1"/>
</dbReference>
<comment type="subcellular location">
    <subcellularLocation>
        <location evidence="1 2 3">Nucleus</location>
    </subcellularLocation>
</comment>
<accession>A0A9P0ABR7</accession>
<feature type="DNA-binding region" description="Homeobox" evidence="2">
    <location>
        <begin position="27"/>
        <end position="77"/>
    </location>
</feature>
<feature type="domain" description="Homeobox" evidence="4">
    <location>
        <begin position="25"/>
        <end position="76"/>
    </location>
</feature>
<proteinExistence type="predicted"/>
<dbReference type="Gene3D" id="1.10.10.60">
    <property type="entry name" value="Homeodomain-like"/>
    <property type="match status" value="1"/>
</dbReference>